<protein>
    <recommendedName>
        <fullName evidence="1">non-specific serine/threonine protein kinase</fullName>
        <ecNumber evidence="1">2.7.11.1</ecNumber>
    </recommendedName>
</protein>
<keyword evidence="3" id="KW-0808">Transferase</keyword>
<dbReference type="InterPro" id="IPR000719">
    <property type="entry name" value="Prot_kinase_dom"/>
</dbReference>
<dbReference type="InterPro" id="IPR011009">
    <property type="entry name" value="Kinase-like_dom_sf"/>
</dbReference>
<dbReference type="Proteomes" id="UP000694561">
    <property type="component" value="Unplaced"/>
</dbReference>
<dbReference type="GO" id="GO:0005524">
    <property type="term" value="F:ATP binding"/>
    <property type="evidence" value="ECO:0007669"/>
    <property type="project" value="UniProtKB-KW"/>
</dbReference>
<keyword evidence="4" id="KW-0547">Nucleotide-binding</keyword>
<reference evidence="8" key="2">
    <citation type="submission" date="2025-09" db="UniProtKB">
        <authorList>
            <consortium name="Ensembl"/>
        </authorList>
    </citation>
    <scope>IDENTIFICATION</scope>
</reference>
<dbReference type="Gene3D" id="1.10.510.10">
    <property type="entry name" value="Transferase(Phosphotransferase) domain 1"/>
    <property type="match status" value="1"/>
</dbReference>
<dbReference type="SUPFAM" id="SSF56112">
    <property type="entry name" value="Protein kinase-like (PK-like)"/>
    <property type="match status" value="1"/>
</dbReference>
<sequence>MDQRAFMEQVCQCRDNSYLPSSKKISSGAFSKVYLVYATQEHTQHNSKLASDLRGTCHTTERQVAIKIVSTAEASVEFSCKFLPCEISSLSATYKHLNVVGRDPKTSWSPPRAYLVLEPAAHGDLPEHINAVSYDCRCPGLEQGAHRLFRQLVSAVAHCPNSGMAVEGAAQDLKCENILLDDRGFLKLSGEPAAQPGLKNSRLSTFCGSVAYTALEVLTRKYSGEQADPWSVILYAMVTGKLPFKERQSHRMLYLMRRGPTLRPGLSPECQDLIRGLRQLRPRARLGLQQVAAQHRRLPAAHALFRTVLSALMGAPVECLQLWRVVRGKTSPGQGCRHIREALSSAGKGLWGAEAQAS</sequence>
<proteinExistence type="predicted"/>
<evidence type="ECO:0000256" key="4">
    <source>
        <dbReference type="ARBA" id="ARBA00022741"/>
    </source>
</evidence>
<dbReference type="PROSITE" id="PS50011">
    <property type="entry name" value="PROTEIN_KINASE_DOM"/>
    <property type="match status" value="1"/>
</dbReference>
<dbReference type="AlphaFoldDB" id="A0A8C6C1M1"/>
<keyword evidence="5" id="KW-0418">Kinase</keyword>
<keyword evidence="6" id="KW-0067">ATP-binding</keyword>
<dbReference type="PANTHER" id="PTHR24346:SF84">
    <property type="entry name" value="TESTIS SPECIFIC SERINE KINASE 5"/>
    <property type="match status" value="1"/>
</dbReference>
<dbReference type="GO" id="GO:0000226">
    <property type="term" value="P:microtubule cytoskeleton organization"/>
    <property type="evidence" value="ECO:0007669"/>
    <property type="project" value="TreeGrafter"/>
</dbReference>
<evidence type="ECO:0000256" key="6">
    <source>
        <dbReference type="ARBA" id="ARBA00022840"/>
    </source>
</evidence>
<dbReference type="GO" id="GO:0005737">
    <property type="term" value="C:cytoplasm"/>
    <property type="evidence" value="ECO:0007669"/>
    <property type="project" value="TreeGrafter"/>
</dbReference>
<dbReference type="GO" id="GO:0035556">
    <property type="term" value="P:intracellular signal transduction"/>
    <property type="evidence" value="ECO:0007669"/>
    <property type="project" value="TreeGrafter"/>
</dbReference>
<dbReference type="Ensembl" id="ENSMMNT00015023925.1">
    <property type="protein sequence ID" value="ENSMMNP00015021778.1"/>
    <property type="gene ID" value="ENSMMNG00015016007.1"/>
</dbReference>
<name>A0A8C6C1M1_MONMO</name>
<evidence type="ECO:0000259" key="7">
    <source>
        <dbReference type="PROSITE" id="PS50011"/>
    </source>
</evidence>
<accession>A0A8C6C1M1</accession>
<dbReference type="PANTHER" id="PTHR24346">
    <property type="entry name" value="MAP/MICROTUBULE AFFINITY-REGULATING KINASE"/>
    <property type="match status" value="1"/>
</dbReference>
<evidence type="ECO:0000256" key="5">
    <source>
        <dbReference type="ARBA" id="ARBA00022777"/>
    </source>
</evidence>
<keyword evidence="2" id="KW-0723">Serine/threonine-protein kinase</keyword>
<evidence type="ECO:0000256" key="1">
    <source>
        <dbReference type="ARBA" id="ARBA00012513"/>
    </source>
</evidence>
<dbReference type="SMART" id="SM00220">
    <property type="entry name" value="S_TKc"/>
    <property type="match status" value="1"/>
</dbReference>
<feature type="domain" description="Protein kinase" evidence="7">
    <location>
        <begin position="19"/>
        <end position="298"/>
    </location>
</feature>
<dbReference type="GO" id="GO:0050321">
    <property type="term" value="F:tau-protein kinase activity"/>
    <property type="evidence" value="ECO:0007669"/>
    <property type="project" value="TreeGrafter"/>
</dbReference>
<dbReference type="EC" id="2.7.11.1" evidence="1"/>
<dbReference type="Pfam" id="PF00069">
    <property type="entry name" value="Pkinase"/>
    <property type="match status" value="1"/>
</dbReference>
<evidence type="ECO:0000313" key="9">
    <source>
        <dbReference type="Proteomes" id="UP000694561"/>
    </source>
</evidence>
<gene>
    <name evidence="8" type="primary">LOC114883942</name>
</gene>
<evidence type="ECO:0000256" key="2">
    <source>
        <dbReference type="ARBA" id="ARBA00022527"/>
    </source>
</evidence>
<keyword evidence="9" id="KW-1185">Reference proteome</keyword>
<organism evidence="8 9">
    <name type="scientific">Monodon monoceros</name>
    <name type="common">Narwhal</name>
    <name type="synonym">Ceratodon monodon</name>
    <dbReference type="NCBI Taxonomy" id="40151"/>
    <lineage>
        <taxon>Eukaryota</taxon>
        <taxon>Metazoa</taxon>
        <taxon>Chordata</taxon>
        <taxon>Craniata</taxon>
        <taxon>Vertebrata</taxon>
        <taxon>Euteleostomi</taxon>
        <taxon>Mammalia</taxon>
        <taxon>Eutheria</taxon>
        <taxon>Laurasiatheria</taxon>
        <taxon>Artiodactyla</taxon>
        <taxon>Whippomorpha</taxon>
        <taxon>Cetacea</taxon>
        <taxon>Odontoceti</taxon>
        <taxon>Monodontidae</taxon>
        <taxon>Monodon</taxon>
    </lineage>
</organism>
<reference evidence="8" key="1">
    <citation type="submission" date="2025-08" db="UniProtKB">
        <authorList>
            <consortium name="Ensembl"/>
        </authorList>
    </citation>
    <scope>IDENTIFICATION</scope>
</reference>
<evidence type="ECO:0000256" key="3">
    <source>
        <dbReference type="ARBA" id="ARBA00022679"/>
    </source>
</evidence>
<evidence type="ECO:0000313" key="8">
    <source>
        <dbReference type="Ensembl" id="ENSMMNP00015021778.1"/>
    </source>
</evidence>
<dbReference type="GeneTree" id="ENSGT00940000163790"/>